<dbReference type="OrthoDB" id="6066131at2759"/>
<feature type="compositionally biased region" description="Polar residues" evidence="2">
    <location>
        <begin position="265"/>
        <end position="277"/>
    </location>
</feature>
<evidence type="ECO:0000313" key="3">
    <source>
        <dbReference type="EMBL" id="RUS71112.1"/>
    </source>
</evidence>
<feature type="region of interest" description="Disordered" evidence="2">
    <location>
        <begin position="265"/>
        <end position="481"/>
    </location>
</feature>
<feature type="repeat" description="ANK" evidence="1">
    <location>
        <begin position="106"/>
        <end position="138"/>
    </location>
</feature>
<feature type="compositionally biased region" description="Basic and acidic residues" evidence="2">
    <location>
        <begin position="332"/>
        <end position="341"/>
    </location>
</feature>
<dbReference type="InterPro" id="IPR002110">
    <property type="entry name" value="Ankyrin_rpt"/>
</dbReference>
<feature type="compositionally biased region" description="Polar residues" evidence="2">
    <location>
        <begin position="17"/>
        <end position="31"/>
    </location>
</feature>
<organism evidence="3 4">
    <name type="scientific">Elysia chlorotica</name>
    <name type="common">Eastern emerald elysia</name>
    <name type="synonym">Sea slug</name>
    <dbReference type="NCBI Taxonomy" id="188477"/>
    <lineage>
        <taxon>Eukaryota</taxon>
        <taxon>Metazoa</taxon>
        <taxon>Spiralia</taxon>
        <taxon>Lophotrochozoa</taxon>
        <taxon>Mollusca</taxon>
        <taxon>Gastropoda</taxon>
        <taxon>Heterobranchia</taxon>
        <taxon>Euthyneura</taxon>
        <taxon>Panpulmonata</taxon>
        <taxon>Sacoglossa</taxon>
        <taxon>Placobranchoidea</taxon>
        <taxon>Plakobranchidae</taxon>
        <taxon>Elysia</taxon>
    </lineage>
</organism>
<protein>
    <submittedName>
        <fullName evidence="3">Uncharacterized protein</fullName>
    </submittedName>
</protein>
<dbReference type="Pfam" id="PF12796">
    <property type="entry name" value="Ank_2"/>
    <property type="match status" value="2"/>
</dbReference>
<gene>
    <name evidence="3" type="ORF">EGW08_021128</name>
</gene>
<dbReference type="PANTHER" id="PTHR24147">
    <property type="entry name" value="ANKYRIN REPEAT DOMAIN 36-RELATED"/>
    <property type="match status" value="1"/>
</dbReference>
<feature type="region of interest" description="Disordered" evidence="2">
    <location>
        <begin position="549"/>
        <end position="576"/>
    </location>
</feature>
<comment type="caution">
    <text evidence="3">The sequence shown here is derived from an EMBL/GenBank/DDBJ whole genome shotgun (WGS) entry which is preliminary data.</text>
</comment>
<feature type="repeat" description="ANK" evidence="1">
    <location>
        <begin position="205"/>
        <end position="237"/>
    </location>
</feature>
<keyword evidence="4" id="KW-1185">Reference proteome</keyword>
<feature type="repeat" description="ANK" evidence="1">
    <location>
        <begin position="73"/>
        <end position="105"/>
    </location>
</feature>
<sequence>MKKLWKKIRRDSPARSGESSPKSGSTRGSVASLNIGYEVREKDLTKLHKAAWTGNLNKVKQLARKDPSPLDKENRTPLHLACVQGNEHVVRELLEWKAKVNIGDNQSRTPLMRAVEFGQEGCLALLLDYRVDVDTRDNHGNTALHLGVETSSINAIAMLLKAGAARDTRNKEGLAPLHLAVRHKQEDVCRLLLKEGANVDVEDINLRTPLMHACQDGSINLVKLFLEFNANTQHKDSKNWSADDCAVIQGHHACSQLIADYTNGQRGRASTASTPRSGSWGPASLLSSHGGHDSMGLPAQDGAEDDSDNENNSRASGAPGSDSWADSSQADEVDHKPKEGSDVDEDIFEEEKPAPKLNVAKFAQSIHISESETEGESRHDPSPKVKVPVAAGGQDDIQTKTTFTPAQASKRQTSWQSQTSGEDNSWGDSPVTPRKNSATRVSFKKDEELSEVHDITVTESEPESEGPELPHQKVGGARVGLPMASTPAKSVGTAVSYVPSVDTGASGSSPSQEKMLESKGSALMKELGLVTWTMSVMYRVTRPRLPLPSLPAPRLPRLGRPSQETATGTRLSCLTS</sequence>
<dbReference type="Pfam" id="PF00023">
    <property type="entry name" value="Ank"/>
    <property type="match status" value="1"/>
</dbReference>
<evidence type="ECO:0000256" key="2">
    <source>
        <dbReference type="SAM" id="MobiDB-lite"/>
    </source>
</evidence>
<evidence type="ECO:0000256" key="1">
    <source>
        <dbReference type="PROSITE-ProRule" id="PRU00023"/>
    </source>
</evidence>
<dbReference type="Gene3D" id="1.25.40.20">
    <property type="entry name" value="Ankyrin repeat-containing domain"/>
    <property type="match status" value="2"/>
</dbReference>
<dbReference type="PROSITE" id="PS50297">
    <property type="entry name" value="ANK_REP_REGION"/>
    <property type="match status" value="5"/>
</dbReference>
<name>A0A433SPG0_ELYCH</name>
<evidence type="ECO:0000313" key="4">
    <source>
        <dbReference type="Proteomes" id="UP000271974"/>
    </source>
</evidence>
<dbReference type="Proteomes" id="UP000271974">
    <property type="component" value="Unassembled WGS sequence"/>
</dbReference>
<feature type="region of interest" description="Disordered" evidence="2">
    <location>
        <begin position="1"/>
        <end position="31"/>
    </location>
</feature>
<accession>A0A433SPG0</accession>
<dbReference type="EMBL" id="RQTK01001271">
    <property type="protein sequence ID" value="RUS71112.1"/>
    <property type="molecule type" value="Genomic_DNA"/>
</dbReference>
<reference evidence="3 4" key="1">
    <citation type="submission" date="2019-01" db="EMBL/GenBank/DDBJ databases">
        <title>A draft genome assembly of the solar-powered sea slug Elysia chlorotica.</title>
        <authorList>
            <person name="Cai H."/>
            <person name="Li Q."/>
            <person name="Fang X."/>
            <person name="Li J."/>
            <person name="Curtis N.E."/>
            <person name="Altenburger A."/>
            <person name="Shibata T."/>
            <person name="Feng M."/>
            <person name="Maeda T."/>
            <person name="Schwartz J.A."/>
            <person name="Shigenobu S."/>
            <person name="Lundholm N."/>
            <person name="Nishiyama T."/>
            <person name="Yang H."/>
            <person name="Hasebe M."/>
            <person name="Li S."/>
            <person name="Pierce S.K."/>
            <person name="Wang J."/>
        </authorList>
    </citation>
    <scope>NUCLEOTIDE SEQUENCE [LARGE SCALE GENOMIC DNA]</scope>
    <source>
        <strain evidence="3">EC2010</strain>
        <tissue evidence="3">Whole organism of an adult</tissue>
    </source>
</reference>
<feature type="compositionally biased region" description="Polar residues" evidence="2">
    <location>
        <begin position="562"/>
        <end position="576"/>
    </location>
</feature>
<dbReference type="AlphaFoldDB" id="A0A433SPG0"/>
<dbReference type="SMART" id="SM00248">
    <property type="entry name" value="ANK"/>
    <property type="match status" value="6"/>
</dbReference>
<dbReference type="PRINTS" id="PR01415">
    <property type="entry name" value="ANKYRIN"/>
</dbReference>
<feature type="repeat" description="ANK" evidence="1">
    <location>
        <begin position="172"/>
        <end position="204"/>
    </location>
</feature>
<dbReference type="SUPFAM" id="SSF48403">
    <property type="entry name" value="Ankyrin repeat"/>
    <property type="match status" value="1"/>
</dbReference>
<dbReference type="InterPro" id="IPR036770">
    <property type="entry name" value="Ankyrin_rpt-contain_sf"/>
</dbReference>
<proteinExistence type="predicted"/>
<dbReference type="PROSITE" id="PS50088">
    <property type="entry name" value="ANK_REPEAT"/>
    <property type="match status" value="5"/>
</dbReference>
<dbReference type="PANTHER" id="PTHR24147:SF53">
    <property type="entry name" value="ANKYRIN REPEAT DOMAIN 26"/>
    <property type="match status" value="1"/>
</dbReference>
<feature type="repeat" description="ANK" evidence="1">
    <location>
        <begin position="139"/>
        <end position="171"/>
    </location>
</feature>
<feature type="compositionally biased region" description="Basic and acidic residues" evidence="2">
    <location>
        <begin position="443"/>
        <end position="456"/>
    </location>
</feature>
<keyword evidence="1" id="KW-0040">ANK repeat</keyword>
<feature type="compositionally biased region" description="Polar residues" evidence="2">
    <location>
        <begin position="399"/>
        <end position="427"/>
    </location>
</feature>
<dbReference type="InterPro" id="IPR050657">
    <property type="entry name" value="Ankyrin_repeat_domain"/>
</dbReference>
<dbReference type="STRING" id="188477.A0A433SPG0"/>